<protein>
    <recommendedName>
        <fullName evidence="3">VWFA domain-containing protein</fullName>
    </recommendedName>
</protein>
<accession>A0ABP1S9Y9</accession>
<dbReference type="Proteomes" id="UP001642540">
    <property type="component" value="Unassembled WGS sequence"/>
</dbReference>
<gene>
    <name evidence="1" type="ORF">ODALV1_LOCUS31225</name>
</gene>
<evidence type="ECO:0000313" key="1">
    <source>
        <dbReference type="EMBL" id="CAL8147745.1"/>
    </source>
</evidence>
<evidence type="ECO:0000313" key="2">
    <source>
        <dbReference type="Proteomes" id="UP001642540"/>
    </source>
</evidence>
<proteinExistence type="predicted"/>
<evidence type="ECO:0008006" key="3">
    <source>
        <dbReference type="Google" id="ProtNLM"/>
    </source>
</evidence>
<comment type="caution">
    <text evidence="1">The sequence shown here is derived from an EMBL/GenBank/DDBJ whole genome shotgun (WGS) entry which is preliminary data.</text>
</comment>
<name>A0ABP1S9Y9_9HEXA</name>
<organism evidence="1 2">
    <name type="scientific">Orchesella dallaii</name>
    <dbReference type="NCBI Taxonomy" id="48710"/>
    <lineage>
        <taxon>Eukaryota</taxon>
        <taxon>Metazoa</taxon>
        <taxon>Ecdysozoa</taxon>
        <taxon>Arthropoda</taxon>
        <taxon>Hexapoda</taxon>
        <taxon>Collembola</taxon>
        <taxon>Entomobryomorpha</taxon>
        <taxon>Entomobryoidea</taxon>
        <taxon>Orchesellidae</taxon>
        <taxon>Orchesellinae</taxon>
        <taxon>Orchesella</taxon>
    </lineage>
</organism>
<keyword evidence="2" id="KW-1185">Reference proteome</keyword>
<dbReference type="EMBL" id="CAXLJM020000166">
    <property type="protein sequence ID" value="CAL8147745.1"/>
    <property type="molecule type" value="Genomic_DNA"/>
</dbReference>
<reference evidence="1 2" key="1">
    <citation type="submission" date="2024-08" db="EMBL/GenBank/DDBJ databases">
        <authorList>
            <person name="Cucini C."/>
            <person name="Frati F."/>
        </authorList>
    </citation>
    <scope>NUCLEOTIDE SEQUENCE [LARGE SCALE GENOMIC DNA]</scope>
</reference>
<sequence>MHGECMDTECESLCQEKKKCMEHKTPNTCIYDSIGNICNGKEITTKELTIIINVYIRSLLNVAFPILDNIFGCPSVPKIQITFVVDASIDDAEFTKDALKFYADTAEIVTEVYGDPEFAITSFAGWDSSIAVGSHDDKEGCYKVVQTLTTDITKIIRANVNYLTTSPNSTNGVTALAWTAMDRRIGWKMGKYYEDDEGEDRPLVKVVILIGYNEFQEDYFEASSSVWGKRTESRFDRINTCQLNKQVTLEFAFDVFTESDVAVIAIIEEDLLTWQDLEFPFFLLLEQENLYDYVEEFTSLVAKKANYNPKCFRITCRPTPKLQIAFVIDASIHQFNKNDNQTTLDAFHAVLTFTDEIKKLYGDPEFAVTTFSNWGKSVYLDIKDASLHNDEEGCYKLVQGLTLDTEKIKQANITFLPNPFDSIEQTALAWTAADTRLGWREGNFFQNANGRNRPLVRLMILIERVILNEENGNTINWKLWGNRKDTNIDGINTCQLNKESTPAIVYNSLTKHDVAVLGLGLIEEDQDLDDWIDKFEFPFFHSFRFSSTMYFDFLHTFNTLVANKINTSPECFRSCPPTPKLQIVFVIDVNIDYILFGNKTTIDAFKAAASFTDDIKKLYGDPEFAITSFAAWDRSVFKDKAKSLHNDKEGCYKLVQKFTMDNEKMQEVIEITLLTSQYVSNAGTALAWTAADTRIGWRKENFFESEKGEKRPIVRMMIVIDHRGLDEDNGTRLNRQEWGNRANTIADGINTCQSNKEATLPHIYDVLTELDVVVMGLLDKRFLSYWRATFQFPFFEALHFIDRKSFDFMSHFNELVAAKAKYNPTCFQ</sequence>